<comment type="caution">
    <text evidence="1">The sequence shown here is derived from an EMBL/GenBank/DDBJ whole genome shotgun (WGS) entry which is preliminary data.</text>
</comment>
<accession>A0ACB8RR56</accession>
<evidence type="ECO:0000313" key="2">
    <source>
        <dbReference type="Proteomes" id="UP000814033"/>
    </source>
</evidence>
<organism evidence="1 2">
    <name type="scientific">Auriscalpium vulgare</name>
    <dbReference type="NCBI Taxonomy" id="40419"/>
    <lineage>
        <taxon>Eukaryota</taxon>
        <taxon>Fungi</taxon>
        <taxon>Dikarya</taxon>
        <taxon>Basidiomycota</taxon>
        <taxon>Agaricomycotina</taxon>
        <taxon>Agaricomycetes</taxon>
        <taxon>Russulales</taxon>
        <taxon>Auriscalpiaceae</taxon>
        <taxon>Auriscalpium</taxon>
    </lineage>
</organism>
<protein>
    <submittedName>
        <fullName evidence="1">Uncharacterized protein</fullName>
    </submittedName>
</protein>
<reference evidence="1" key="2">
    <citation type="journal article" date="2022" name="New Phytol.">
        <title>Evolutionary transition to the ectomycorrhizal habit in the genomes of a hyperdiverse lineage of mushroom-forming fungi.</title>
        <authorList>
            <person name="Looney B."/>
            <person name="Miyauchi S."/>
            <person name="Morin E."/>
            <person name="Drula E."/>
            <person name="Courty P.E."/>
            <person name="Kohler A."/>
            <person name="Kuo A."/>
            <person name="LaButti K."/>
            <person name="Pangilinan J."/>
            <person name="Lipzen A."/>
            <person name="Riley R."/>
            <person name="Andreopoulos W."/>
            <person name="He G."/>
            <person name="Johnson J."/>
            <person name="Nolan M."/>
            <person name="Tritt A."/>
            <person name="Barry K.W."/>
            <person name="Grigoriev I.V."/>
            <person name="Nagy L.G."/>
            <person name="Hibbett D."/>
            <person name="Henrissat B."/>
            <person name="Matheny P.B."/>
            <person name="Labbe J."/>
            <person name="Martin F.M."/>
        </authorList>
    </citation>
    <scope>NUCLEOTIDE SEQUENCE</scope>
    <source>
        <strain evidence="1">FP105234-sp</strain>
    </source>
</reference>
<dbReference type="EMBL" id="MU275937">
    <property type="protein sequence ID" value="KAI0045983.1"/>
    <property type="molecule type" value="Genomic_DNA"/>
</dbReference>
<name>A0ACB8RR56_9AGAM</name>
<proteinExistence type="predicted"/>
<sequence length="95" mass="10480">MLALRCRSDEHPCTLDMHLPLLRGLPASCLGATRTVKELAGPDLPAAVQHMNAIPALYNTYAARLSLEYDRASLDAMPKTSFWATLLSVWMHLTS</sequence>
<gene>
    <name evidence="1" type="ORF">FA95DRAFT_72505</name>
</gene>
<reference evidence="1" key="1">
    <citation type="submission" date="2021-02" db="EMBL/GenBank/DDBJ databases">
        <authorList>
            <consortium name="DOE Joint Genome Institute"/>
            <person name="Ahrendt S."/>
            <person name="Looney B.P."/>
            <person name="Miyauchi S."/>
            <person name="Morin E."/>
            <person name="Drula E."/>
            <person name="Courty P.E."/>
            <person name="Chicoki N."/>
            <person name="Fauchery L."/>
            <person name="Kohler A."/>
            <person name="Kuo A."/>
            <person name="Labutti K."/>
            <person name="Pangilinan J."/>
            <person name="Lipzen A."/>
            <person name="Riley R."/>
            <person name="Andreopoulos W."/>
            <person name="He G."/>
            <person name="Johnson J."/>
            <person name="Barry K.W."/>
            <person name="Grigoriev I.V."/>
            <person name="Nagy L."/>
            <person name="Hibbett D."/>
            <person name="Henrissat B."/>
            <person name="Matheny P.B."/>
            <person name="Labbe J."/>
            <person name="Martin F."/>
        </authorList>
    </citation>
    <scope>NUCLEOTIDE SEQUENCE</scope>
    <source>
        <strain evidence="1">FP105234-sp</strain>
    </source>
</reference>
<dbReference type="Proteomes" id="UP000814033">
    <property type="component" value="Unassembled WGS sequence"/>
</dbReference>
<evidence type="ECO:0000313" key="1">
    <source>
        <dbReference type="EMBL" id="KAI0045983.1"/>
    </source>
</evidence>
<keyword evidence="2" id="KW-1185">Reference proteome</keyword>